<feature type="active site" description="Nucleophile" evidence="20">
    <location>
        <position position="125"/>
    </location>
</feature>
<evidence type="ECO:0000256" key="8">
    <source>
        <dbReference type="ARBA" id="ARBA00023180"/>
    </source>
</evidence>
<evidence type="ECO:0000256" key="16">
    <source>
        <dbReference type="ARBA" id="ARBA00048166"/>
    </source>
</evidence>
<dbReference type="FunFam" id="3.60.60.10:FF:000006">
    <property type="entry name" value="N-acylethanolamine-hydrolyzing acid amidase"/>
    <property type="match status" value="1"/>
</dbReference>
<keyword evidence="4 21" id="KW-0732">Signal</keyword>
<dbReference type="GO" id="GO:0017040">
    <property type="term" value="F:N-acylsphingosine amidohydrolase activity"/>
    <property type="evidence" value="ECO:0007669"/>
    <property type="project" value="UniProtKB-EC"/>
</dbReference>
<evidence type="ECO:0000313" key="25">
    <source>
        <dbReference type="Proteomes" id="UP000838412"/>
    </source>
</evidence>
<dbReference type="Pfam" id="PF02275">
    <property type="entry name" value="CBAH"/>
    <property type="match status" value="1"/>
</dbReference>
<dbReference type="OrthoDB" id="5273684at2759"/>
<evidence type="ECO:0000256" key="13">
    <source>
        <dbReference type="ARBA" id="ARBA00047347"/>
    </source>
</evidence>
<dbReference type="EMBL" id="OV696689">
    <property type="protein sequence ID" value="CAH1261442.1"/>
    <property type="molecule type" value="Genomic_DNA"/>
</dbReference>
<keyword evidence="5 19" id="KW-0378">Hydrolase</keyword>
<dbReference type="GO" id="GO:0005764">
    <property type="term" value="C:lysosome"/>
    <property type="evidence" value="ECO:0007669"/>
    <property type="project" value="UniProtKB-UniRule"/>
</dbReference>
<proteinExistence type="inferred from homology"/>
<name>A0A8J9ZSR0_BRALA</name>
<evidence type="ECO:0000256" key="17">
    <source>
        <dbReference type="ARBA" id="ARBA00048217"/>
    </source>
</evidence>
<reference evidence="24" key="1">
    <citation type="submission" date="2022-01" db="EMBL/GenBank/DDBJ databases">
        <authorList>
            <person name="Braso-Vives M."/>
        </authorList>
    </citation>
    <scope>NUCLEOTIDE SEQUENCE</scope>
</reference>
<evidence type="ECO:0000256" key="9">
    <source>
        <dbReference type="ARBA" id="ARBA00038527"/>
    </source>
</evidence>
<protein>
    <recommendedName>
        <fullName evidence="11">N-acylethanolamine-hydrolyzing acid amidase</fullName>
        <ecNumber evidence="3">3.5.1.23</ecNumber>
        <ecNumber evidence="10">3.5.1.60</ecNumber>
    </recommendedName>
    <alternativeName>
        <fullName evidence="12">Acylsphingosine deacylase NAAA</fullName>
    </alternativeName>
</protein>
<dbReference type="InterPro" id="IPR029132">
    <property type="entry name" value="CBAH/NAAA_C"/>
</dbReference>
<evidence type="ECO:0000256" key="12">
    <source>
        <dbReference type="ARBA" id="ARBA00042519"/>
    </source>
</evidence>
<comment type="pathway">
    <text evidence="1">Lipid metabolism; fatty acid metabolism.</text>
</comment>
<evidence type="ECO:0000256" key="11">
    <source>
        <dbReference type="ARBA" id="ARBA00040404"/>
    </source>
</evidence>
<evidence type="ECO:0000256" key="3">
    <source>
        <dbReference type="ARBA" id="ARBA00011891"/>
    </source>
</evidence>
<dbReference type="Proteomes" id="UP000838412">
    <property type="component" value="Chromosome 4"/>
</dbReference>
<evidence type="ECO:0000256" key="10">
    <source>
        <dbReference type="ARBA" id="ARBA00039046"/>
    </source>
</evidence>
<evidence type="ECO:0000259" key="23">
    <source>
        <dbReference type="Pfam" id="PF15508"/>
    </source>
</evidence>
<keyword evidence="8" id="KW-0325">Glycoprotein</keyword>
<dbReference type="Gene3D" id="3.60.60.10">
    <property type="entry name" value="Penicillin V Acylase, Chain A"/>
    <property type="match status" value="1"/>
</dbReference>
<comment type="catalytic activity">
    <reaction evidence="16">
        <text>N-hexadecanoylethanolamine + H2O = ethanolamine + hexadecanoate</text>
        <dbReference type="Rhea" id="RHEA:45064"/>
        <dbReference type="ChEBI" id="CHEBI:7896"/>
        <dbReference type="ChEBI" id="CHEBI:15377"/>
        <dbReference type="ChEBI" id="CHEBI:57603"/>
        <dbReference type="ChEBI" id="CHEBI:71464"/>
    </reaction>
    <physiologicalReaction direction="left-to-right" evidence="16">
        <dbReference type="Rhea" id="RHEA:45065"/>
    </physiologicalReaction>
</comment>
<dbReference type="InterPro" id="IPR029130">
    <property type="entry name" value="Acid_ceramidase_N"/>
</dbReference>
<evidence type="ECO:0000256" key="21">
    <source>
        <dbReference type="SAM" id="SignalP"/>
    </source>
</evidence>
<evidence type="ECO:0000256" key="1">
    <source>
        <dbReference type="ARBA" id="ARBA00004872"/>
    </source>
</evidence>
<gene>
    <name evidence="24" type="primary">NAAA</name>
    <name evidence="24" type="ORF">BLAG_LOCUS16859</name>
</gene>
<dbReference type="EC" id="3.5.1.60" evidence="10"/>
<sequence>MESCRALVLSLCVLSVSLALAAGRDVPVKRYVVNLDAAPEEHFLPMCQDPDILELIPMLKKDAKDMITSLVPEEVLPLVDILTADLDQYLPQPFAGEMRGIANCTGIDLGEIVILNLAYDLTAFCTSIVAQDAKGTIWHGRNLDYGFGDFLRNITVMLDFQTKGQTLYTSTSYLGYVGALTGQRPNKFTITVDERDQGAWWMNALEALLNKKASLVSFLVRETLAEADTYDVAIQRLAYTPLIAPVYFIVGGANVAEGAVITRDRESALDIWTMNPAQGRWFVLETNYDHWEEPPADDNRRMPTMKAMNTTGQAGINASSMFQVSSTRPQFGHVVLSVPHVLNKGTTYTAIMSAAQPQVYNTWVRWPEGQASAQSP</sequence>
<comment type="catalytic activity">
    <reaction evidence="15">
        <text>N-dodecanoylsphing-4-enine + H2O = dodecanoate + sphing-4-enine</text>
        <dbReference type="Rhea" id="RHEA:41291"/>
        <dbReference type="ChEBI" id="CHEBI:15377"/>
        <dbReference type="ChEBI" id="CHEBI:18262"/>
        <dbReference type="ChEBI" id="CHEBI:57756"/>
        <dbReference type="ChEBI" id="CHEBI:72956"/>
    </reaction>
    <physiologicalReaction direction="left-to-right" evidence="15">
        <dbReference type="Rhea" id="RHEA:41292"/>
    </physiologicalReaction>
</comment>
<evidence type="ECO:0000256" key="2">
    <source>
        <dbReference type="ARBA" id="ARBA00005730"/>
    </source>
</evidence>
<comment type="catalytic activity">
    <reaction evidence="14">
        <text>N-dodecanoylethanolamine + H2O = dodecanoate + ethanolamine</text>
        <dbReference type="Rhea" id="RHEA:45456"/>
        <dbReference type="ChEBI" id="CHEBI:15377"/>
        <dbReference type="ChEBI" id="CHEBI:18262"/>
        <dbReference type="ChEBI" id="CHEBI:57603"/>
        <dbReference type="ChEBI" id="CHEBI:85263"/>
    </reaction>
    <physiologicalReaction direction="left-to-right" evidence="14">
        <dbReference type="Rhea" id="RHEA:45457"/>
    </physiologicalReaction>
</comment>
<dbReference type="InterPro" id="IPR016699">
    <property type="entry name" value="Acid_ceramidase-like"/>
</dbReference>
<evidence type="ECO:0000313" key="24">
    <source>
        <dbReference type="EMBL" id="CAH1261442.1"/>
    </source>
</evidence>
<dbReference type="GO" id="GO:0006631">
    <property type="term" value="P:fatty acid metabolic process"/>
    <property type="evidence" value="ECO:0007669"/>
    <property type="project" value="InterPro"/>
</dbReference>
<dbReference type="PIRSF" id="PIRSF017632">
    <property type="entry name" value="Acid_ceramidase-like"/>
    <property type="match status" value="1"/>
</dbReference>
<dbReference type="EC" id="3.5.1.23" evidence="3"/>
<dbReference type="Pfam" id="PF15508">
    <property type="entry name" value="NAAA-beta"/>
    <property type="match status" value="1"/>
</dbReference>
<dbReference type="PANTHER" id="PTHR28583:SF4">
    <property type="entry name" value="N-ACYLETHANOLAMINE-HYDROLYZING ACID AMIDASE"/>
    <property type="match status" value="1"/>
</dbReference>
<evidence type="ECO:0000256" key="6">
    <source>
        <dbReference type="ARBA" id="ARBA00023098"/>
    </source>
</evidence>
<dbReference type="GO" id="GO:0017064">
    <property type="term" value="F:fatty acid amide hydrolase activity"/>
    <property type="evidence" value="ECO:0007669"/>
    <property type="project" value="InterPro"/>
</dbReference>
<dbReference type="GO" id="GO:0047412">
    <property type="term" value="F:N-(long-chain-acyl)ethanolamine deacylase activity"/>
    <property type="evidence" value="ECO:0007669"/>
    <property type="project" value="UniProtKB-EC"/>
</dbReference>
<comment type="catalytic activity">
    <reaction evidence="13">
        <text>an N-(long-chain fatty acyl)ethanolamine + H2O = a long-chain fatty acid + ethanolamine</text>
        <dbReference type="Rhea" id="RHEA:17505"/>
        <dbReference type="ChEBI" id="CHEBI:15377"/>
        <dbReference type="ChEBI" id="CHEBI:15897"/>
        <dbReference type="ChEBI" id="CHEBI:57560"/>
        <dbReference type="ChEBI" id="CHEBI:57603"/>
        <dbReference type="EC" id="3.5.1.60"/>
    </reaction>
    <physiologicalReaction direction="left-to-right" evidence="13">
        <dbReference type="Rhea" id="RHEA:17506"/>
    </physiologicalReaction>
</comment>
<comment type="catalytic activity">
    <reaction evidence="17">
        <text>N-hexadecanoylsphing-4-enine + H2O = sphing-4-enine + hexadecanoate</text>
        <dbReference type="Rhea" id="RHEA:38891"/>
        <dbReference type="ChEBI" id="CHEBI:7896"/>
        <dbReference type="ChEBI" id="CHEBI:15377"/>
        <dbReference type="ChEBI" id="CHEBI:57756"/>
        <dbReference type="ChEBI" id="CHEBI:72959"/>
    </reaction>
    <physiologicalReaction direction="left-to-right" evidence="17">
        <dbReference type="Rhea" id="RHEA:38892"/>
    </physiologicalReaction>
</comment>
<evidence type="ECO:0000256" key="7">
    <source>
        <dbReference type="ARBA" id="ARBA00023145"/>
    </source>
</evidence>
<organism evidence="24 25">
    <name type="scientific">Branchiostoma lanceolatum</name>
    <name type="common">Common lancelet</name>
    <name type="synonym">Amphioxus lanceolatum</name>
    <dbReference type="NCBI Taxonomy" id="7740"/>
    <lineage>
        <taxon>Eukaryota</taxon>
        <taxon>Metazoa</taxon>
        <taxon>Chordata</taxon>
        <taxon>Cephalochordata</taxon>
        <taxon>Leptocardii</taxon>
        <taxon>Amphioxiformes</taxon>
        <taxon>Branchiostomatidae</taxon>
        <taxon>Branchiostoma</taxon>
    </lineage>
</organism>
<comment type="subunit">
    <text evidence="9">Heterodimer of an alpha and a beta subunit, produced by autocatalytic cleavage.</text>
</comment>
<dbReference type="PANTHER" id="PTHR28583">
    <property type="entry name" value="ACID AMIDASE"/>
    <property type="match status" value="1"/>
</dbReference>
<evidence type="ECO:0000256" key="18">
    <source>
        <dbReference type="ARBA" id="ARBA00048716"/>
    </source>
</evidence>
<comment type="catalytic activity">
    <reaction evidence="18">
        <text>N-tetradecanoylethanolamine + H2O = tetradecanoate + ethanolamine</text>
        <dbReference type="Rhea" id="RHEA:45452"/>
        <dbReference type="ChEBI" id="CHEBI:15377"/>
        <dbReference type="ChEBI" id="CHEBI:30807"/>
        <dbReference type="ChEBI" id="CHEBI:57603"/>
        <dbReference type="ChEBI" id="CHEBI:85262"/>
    </reaction>
    <physiologicalReaction direction="left-to-right" evidence="18">
        <dbReference type="Rhea" id="RHEA:45453"/>
    </physiologicalReaction>
</comment>
<accession>A0A8J9ZSR0</accession>
<keyword evidence="6 19" id="KW-0443">Lipid metabolism</keyword>
<evidence type="ECO:0000256" key="4">
    <source>
        <dbReference type="ARBA" id="ARBA00022729"/>
    </source>
</evidence>
<evidence type="ECO:0000256" key="15">
    <source>
        <dbReference type="ARBA" id="ARBA00047993"/>
    </source>
</evidence>
<comment type="similarity">
    <text evidence="2 19">Belongs to the acid ceramidase family.</text>
</comment>
<feature type="signal peptide" evidence="21">
    <location>
        <begin position="1"/>
        <end position="23"/>
    </location>
</feature>
<keyword evidence="7" id="KW-0865">Zymogen</keyword>
<feature type="domain" description="Choloylglycine hydrolase/NAAA C-terminal" evidence="22">
    <location>
        <begin position="125"/>
        <end position="293"/>
    </location>
</feature>
<keyword evidence="25" id="KW-1185">Reference proteome</keyword>
<evidence type="ECO:0000256" key="20">
    <source>
        <dbReference type="PIRSR" id="PIRSR017632-1"/>
    </source>
</evidence>
<evidence type="ECO:0000256" key="5">
    <source>
        <dbReference type="ARBA" id="ARBA00022801"/>
    </source>
</evidence>
<evidence type="ECO:0000259" key="22">
    <source>
        <dbReference type="Pfam" id="PF02275"/>
    </source>
</evidence>
<feature type="chain" id="PRO_5035472132" description="N-acylethanolamine-hydrolyzing acid amidase" evidence="21">
    <location>
        <begin position="24"/>
        <end position="376"/>
    </location>
</feature>
<evidence type="ECO:0000256" key="19">
    <source>
        <dbReference type="PIRNR" id="PIRNR017632"/>
    </source>
</evidence>
<dbReference type="AlphaFoldDB" id="A0A8J9ZSR0"/>
<feature type="domain" description="Acid ceramidase N-terminal" evidence="23">
    <location>
        <begin position="27"/>
        <end position="90"/>
    </location>
</feature>
<dbReference type="CDD" id="cd01903">
    <property type="entry name" value="Ntn_AC_NAAA"/>
    <property type="match status" value="1"/>
</dbReference>
<evidence type="ECO:0000256" key="14">
    <source>
        <dbReference type="ARBA" id="ARBA00047719"/>
    </source>
</evidence>